<comment type="cofactor">
    <cofactor evidence="1">
        <name>Mg(2+)</name>
        <dbReference type="ChEBI" id="CHEBI:18420"/>
    </cofactor>
</comment>
<evidence type="ECO:0000313" key="11">
    <source>
        <dbReference type="EMBL" id="SVC66583.1"/>
    </source>
</evidence>
<dbReference type="PANTHER" id="PTHR47545">
    <property type="entry name" value="MULTIFUNCTIONAL CCA PROTEIN"/>
    <property type="match status" value="1"/>
</dbReference>
<keyword evidence="4" id="KW-0548">Nucleotidyltransferase</keyword>
<dbReference type="GO" id="GO:0000166">
    <property type="term" value="F:nucleotide binding"/>
    <property type="evidence" value="ECO:0007669"/>
    <property type="project" value="UniProtKB-KW"/>
</dbReference>
<protein>
    <recommendedName>
        <fullName evidence="12">Poly A polymerase head domain-containing protein</fullName>
    </recommendedName>
</protein>
<feature type="domain" description="tRNA nucleotidyltransferase/poly(A) polymerase RNA and SrmB- binding" evidence="10">
    <location>
        <begin position="166"/>
        <end position="225"/>
    </location>
</feature>
<keyword evidence="6" id="KW-0547">Nucleotide-binding</keyword>
<name>A0A382NZL4_9ZZZZ</name>
<keyword evidence="2" id="KW-0808">Transferase</keyword>
<sequence length="343" mass="38885">MLKKATANHLKNIFQLSKSYKSEVYVVGGTLRDIVLGRQCSDFDFATTDASILATQYAHSIKSALVPLDTTPGRETFRVVVKKNFYFDFSELQGKSIESDLNRRDFSINALAVPLISFIKGTNKYIDPHNGRDDIKNKVIRVLPGQIFSKDPLRMIRAFRFMSVLGFQIENKTLKKITTLSPEINRVSPERIWSELNLLLSSKKASPSIKAMDDIGLLENIFPELYKRKTILPTFKTLNHLEKLLSNPKQIEVKPIKEIKKILLEKSQSIKLGFLLYPLAQKSSTNKIARSRKTSRKTKISKILAQLRASNADIDFVNSTIICAHSLSNTKFSFTNDLSSRVE</sequence>
<evidence type="ECO:0000256" key="2">
    <source>
        <dbReference type="ARBA" id="ARBA00022679"/>
    </source>
</evidence>
<evidence type="ECO:0000259" key="10">
    <source>
        <dbReference type="Pfam" id="PF12627"/>
    </source>
</evidence>
<evidence type="ECO:0000256" key="7">
    <source>
        <dbReference type="ARBA" id="ARBA00022842"/>
    </source>
</evidence>
<evidence type="ECO:0000256" key="5">
    <source>
        <dbReference type="ARBA" id="ARBA00022723"/>
    </source>
</evidence>
<evidence type="ECO:0000256" key="4">
    <source>
        <dbReference type="ARBA" id="ARBA00022695"/>
    </source>
</evidence>
<dbReference type="Gene3D" id="1.10.3090.10">
    <property type="entry name" value="cca-adding enzyme, domain 2"/>
    <property type="match status" value="1"/>
</dbReference>
<accession>A0A382NZL4</accession>
<dbReference type="GO" id="GO:0046872">
    <property type="term" value="F:metal ion binding"/>
    <property type="evidence" value="ECO:0007669"/>
    <property type="project" value="UniProtKB-KW"/>
</dbReference>
<dbReference type="Pfam" id="PF12627">
    <property type="entry name" value="PolyA_pol_RNAbd"/>
    <property type="match status" value="1"/>
</dbReference>
<keyword evidence="7" id="KW-0460">Magnesium</keyword>
<proteinExistence type="predicted"/>
<keyword evidence="3" id="KW-0819">tRNA processing</keyword>
<dbReference type="Pfam" id="PF01743">
    <property type="entry name" value="PolyA_pol"/>
    <property type="match status" value="1"/>
</dbReference>
<evidence type="ECO:0008006" key="12">
    <source>
        <dbReference type="Google" id="ProtNLM"/>
    </source>
</evidence>
<gene>
    <name evidence="11" type="ORF">METZ01_LOCUS319437</name>
</gene>
<dbReference type="SUPFAM" id="SSF81891">
    <property type="entry name" value="Poly A polymerase C-terminal region-like"/>
    <property type="match status" value="1"/>
</dbReference>
<dbReference type="GO" id="GO:0008033">
    <property type="term" value="P:tRNA processing"/>
    <property type="evidence" value="ECO:0007669"/>
    <property type="project" value="UniProtKB-KW"/>
</dbReference>
<dbReference type="InterPro" id="IPR050124">
    <property type="entry name" value="tRNA_CCA-adding_enzyme"/>
</dbReference>
<dbReference type="EMBL" id="UINC01103867">
    <property type="protein sequence ID" value="SVC66583.1"/>
    <property type="molecule type" value="Genomic_DNA"/>
</dbReference>
<feature type="domain" description="Poly A polymerase head" evidence="9">
    <location>
        <begin position="24"/>
        <end position="141"/>
    </location>
</feature>
<dbReference type="GO" id="GO:0003723">
    <property type="term" value="F:RNA binding"/>
    <property type="evidence" value="ECO:0007669"/>
    <property type="project" value="UniProtKB-KW"/>
</dbReference>
<dbReference type="InterPro" id="IPR043519">
    <property type="entry name" value="NT_sf"/>
</dbReference>
<keyword evidence="5" id="KW-0479">Metal-binding</keyword>
<evidence type="ECO:0000256" key="3">
    <source>
        <dbReference type="ARBA" id="ARBA00022694"/>
    </source>
</evidence>
<evidence type="ECO:0000256" key="1">
    <source>
        <dbReference type="ARBA" id="ARBA00001946"/>
    </source>
</evidence>
<keyword evidence="8" id="KW-0694">RNA-binding</keyword>
<dbReference type="InterPro" id="IPR032828">
    <property type="entry name" value="PolyA_RNA-bd"/>
</dbReference>
<dbReference type="InterPro" id="IPR002646">
    <property type="entry name" value="PolA_pol_head_dom"/>
</dbReference>
<dbReference type="GO" id="GO:0016779">
    <property type="term" value="F:nucleotidyltransferase activity"/>
    <property type="evidence" value="ECO:0007669"/>
    <property type="project" value="UniProtKB-KW"/>
</dbReference>
<organism evidence="11">
    <name type="scientific">marine metagenome</name>
    <dbReference type="NCBI Taxonomy" id="408172"/>
    <lineage>
        <taxon>unclassified sequences</taxon>
        <taxon>metagenomes</taxon>
        <taxon>ecological metagenomes</taxon>
    </lineage>
</organism>
<feature type="non-terminal residue" evidence="11">
    <location>
        <position position="343"/>
    </location>
</feature>
<evidence type="ECO:0000256" key="6">
    <source>
        <dbReference type="ARBA" id="ARBA00022741"/>
    </source>
</evidence>
<dbReference type="SUPFAM" id="SSF81301">
    <property type="entry name" value="Nucleotidyltransferase"/>
    <property type="match status" value="1"/>
</dbReference>
<dbReference type="Gene3D" id="3.30.460.10">
    <property type="entry name" value="Beta Polymerase, domain 2"/>
    <property type="match status" value="1"/>
</dbReference>
<evidence type="ECO:0000259" key="9">
    <source>
        <dbReference type="Pfam" id="PF01743"/>
    </source>
</evidence>
<reference evidence="11" key="1">
    <citation type="submission" date="2018-05" db="EMBL/GenBank/DDBJ databases">
        <authorList>
            <person name="Lanie J.A."/>
            <person name="Ng W.-L."/>
            <person name="Kazmierczak K.M."/>
            <person name="Andrzejewski T.M."/>
            <person name="Davidsen T.M."/>
            <person name="Wayne K.J."/>
            <person name="Tettelin H."/>
            <person name="Glass J.I."/>
            <person name="Rusch D."/>
            <person name="Podicherti R."/>
            <person name="Tsui H.-C.T."/>
            <person name="Winkler M.E."/>
        </authorList>
    </citation>
    <scope>NUCLEOTIDE SEQUENCE</scope>
</reference>
<evidence type="ECO:0000256" key="8">
    <source>
        <dbReference type="ARBA" id="ARBA00022884"/>
    </source>
</evidence>
<dbReference type="AlphaFoldDB" id="A0A382NZL4"/>